<dbReference type="GO" id="GO:0005886">
    <property type="term" value="C:plasma membrane"/>
    <property type="evidence" value="ECO:0007669"/>
    <property type="project" value="UniProtKB-SubCell"/>
</dbReference>
<dbReference type="Pfam" id="PF03788">
    <property type="entry name" value="LrgA"/>
    <property type="match status" value="1"/>
</dbReference>
<evidence type="ECO:0000256" key="2">
    <source>
        <dbReference type="ARBA" id="ARBA00022475"/>
    </source>
</evidence>
<feature type="transmembrane region" description="Helical" evidence="7">
    <location>
        <begin position="58"/>
        <end position="77"/>
    </location>
</feature>
<keyword evidence="9" id="KW-1185">Reference proteome</keyword>
<gene>
    <name evidence="8" type="ORF">CRT60_25270</name>
</gene>
<evidence type="ECO:0000313" key="9">
    <source>
        <dbReference type="Proteomes" id="UP000225379"/>
    </source>
</evidence>
<evidence type="ECO:0000256" key="6">
    <source>
        <dbReference type="SAM" id="MobiDB-lite"/>
    </source>
</evidence>
<comment type="subcellular location">
    <subcellularLocation>
        <location evidence="1">Cell membrane</location>
        <topology evidence="1">Multi-pass membrane protein</topology>
    </subcellularLocation>
</comment>
<dbReference type="PANTHER" id="PTHR33931:SF2">
    <property type="entry name" value="HOLIN-LIKE PROTEIN CIDA"/>
    <property type="match status" value="1"/>
</dbReference>
<dbReference type="Proteomes" id="UP000225379">
    <property type="component" value="Unassembled WGS sequence"/>
</dbReference>
<feature type="region of interest" description="Disordered" evidence="6">
    <location>
        <begin position="118"/>
        <end position="141"/>
    </location>
</feature>
<feature type="transmembrane region" description="Helical" evidence="7">
    <location>
        <begin position="28"/>
        <end position="46"/>
    </location>
</feature>
<keyword evidence="3 7" id="KW-0812">Transmembrane</keyword>
<evidence type="ECO:0000256" key="5">
    <source>
        <dbReference type="ARBA" id="ARBA00023136"/>
    </source>
</evidence>
<organism evidence="8 9">
    <name type="scientific">Azospirillum palustre</name>
    <dbReference type="NCBI Taxonomy" id="2044885"/>
    <lineage>
        <taxon>Bacteria</taxon>
        <taxon>Pseudomonadati</taxon>
        <taxon>Pseudomonadota</taxon>
        <taxon>Alphaproteobacteria</taxon>
        <taxon>Rhodospirillales</taxon>
        <taxon>Azospirillaceae</taxon>
        <taxon>Azospirillum</taxon>
    </lineage>
</organism>
<evidence type="ECO:0000256" key="4">
    <source>
        <dbReference type="ARBA" id="ARBA00022989"/>
    </source>
</evidence>
<feature type="transmembrane region" description="Helical" evidence="7">
    <location>
        <begin position="83"/>
        <end position="109"/>
    </location>
</feature>
<evidence type="ECO:0000256" key="7">
    <source>
        <dbReference type="SAM" id="Phobius"/>
    </source>
</evidence>
<keyword evidence="5 7" id="KW-0472">Membrane</keyword>
<dbReference type="PANTHER" id="PTHR33931">
    <property type="entry name" value="HOLIN-LIKE PROTEIN CIDA-RELATED"/>
    <property type="match status" value="1"/>
</dbReference>
<dbReference type="RefSeq" id="WP_098739304.1">
    <property type="nucleotide sequence ID" value="NZ_PDKW01000043.1"/>
</dbReference>
<evidence type="ECO:0000256" key="1">
    <source>
        <dbReference type="ARBA" id="ARBA00004651"/>
    </source>
</evidence>
<evidence type="ECO:0000256" key="3">
    <source>
        <dbReference type="ARBA" id="ARBA00022692"/>
    </source>
</evidence>
<accession>A0A2B8B6P1</accession>
<reference evidence="9" key="1">
    <citation type="submission" date="2017-10" db="EMBL/GenBank/DDBJ databases">
        <authorList>
            <person name="Kravchenko I.K."/>
            <person name="Grouzdev D.S."/>
        </authorList>
    </citation>
    <scope>NUCLEOTIDE SEQUENCE [LARGE SCALE GENOMIC DNA]</scope>
    <source>
        <strain evidence="9">B2</strain>
    </source>
</reference>
<dbReference type="EMBL" id="PDKW01000043">
    <property type="protein sequence ID" value="PGH53218.1"/>
    <property type="molecule type" value="Genomic_DNA"/>
</dbReference>
<sequence length="141" mass="14782">MLGTLTLLLLCQLAGELAARLLHLPVPGPVLGMLLLFAGLLLRGGVPNTVQETAGGLLRHLSLLFVPAGVGVMVHVTRLETEALPIVAALFGSTLFGIAVTAKLMAFLLSRTDPRLEEEPAAGEQAKGDRAKGDWAKGDRP</sequence>
<evidence type="ECO:0000313" key="8">
    <source>
        <dbReference type="EMBL" id="PGH53218.1"/>
    </source>
</evidence>
<protein>
    <submittedName>
        <fullName evidence="8">CidA/LrgA family protein</fullName>
    </submittedName>
</protein>
<keyword evidence="4 7" id="KW-1133">Transmembrane helix</keyword>
<dbReference type="InterPro" id="IPR005538">
    <property type="entry name" value="LrgA/CidA"/>
</dbReference>
<dbReference type="OrthoDB" id="385012at2"/>
<keyword evidence="2" id="KW-1003">Cell membrane</keyword>
<comment type="caution">
    <text evidence="8">The sequence shown here is derived from an EMBL/GenBank/DDBJ whole genome shotgun (WGS) entry which is preliminary data.</text>
</comment>
<dbReference type="AlphaFoldDB" id="A0A2B8B6P1"/>
<feature type="compositionally biased region" description="Basic and acidic residues" evidence="6">
    <location>
        <begin position="126"/>
        <end position="141"/>
    </location>
</feature>
<name>A0A2B8B6P1_9PROT</name>
<proteinExistence type="predicted"/>